<keyword evidence="2" id="KW-1185">Reference proteome</keyword>
<proteinExistence type="predicted"/>
<sequence length="73" mass="8042">MRLLNTQEMQQVAGGSIPVPNGTYTGQTVLFEGTTYYWETYQVRGEGGQITTVTGWATPVYDEGHNQIGWQGA</sequence>
<dbReference type="Proteomes" id="UP000192761">
    <property type="component" value="Unassembled WGS sequence"/>
</dbReference>
<accession>A0A1W1Y0A9</accession>
<dbReference type="RefSeq" id="WP_139798967.1">
    <property type="nucleotide sequence ID" value="NZ_FWXD01000030.1"/>
</dbReference>
<dbReference type="OrthoDB" id="9766459at2"/>
<reference evidence="1 2" key="1">
    <citation type="submission" date="2017-04" db="EMBL/GenBank/DDBJ databases">
        <authorList>
            <person name="Afonso C.L."/>
            <person name="Miller P.J."/>
            <person name="Scott M.A."/>
            <person name="Spackman E."/>
            <person name="Goraichik I."/>
            <person name="Dimitrov K.M."/>
            <person name="Suarez D.L."/>
            <person name="Swayne D.E."/>
        </authorList>
    </citation>
    <scope>NUCLEOTIDE SEQUENCE [LARGE SCALE GENOMIC DNA]</scope>
    <source>
        <strain evidence="1 2">DSM 23236</strain>
    </source>
</reference>
<dbReference type="AlphaFoldDB" id="A0A1W1Y0A9"/>
<dbReference type="EMBL" id="FWXD01000030">
    <property type="protein sequence ID" value="SMC29178.1"/>
    <property type="molecule type" value="Genomic_DNA"/>
</dbReference>
<evidence type="ECO:0000313" key="1">
    <source>
        <dbReference type="EMBL" id="SMC29178.1"/>
    </source>
</evidence>
<name>A0A1W1Y0A9_9NEIS</name>
<gene>
    <name evidence="1" type="ORF">SAMN02745857_03656</name>
</gene>
<evidence type="ECO:0000313" key="2">
    <source>
        <dbReference type="Proteomes" id="UP000192761"/>
    </source>
</evidence>
<protein>
    <submittedName>
        <fullName evidence="1">Uncharacterized protein</fullName>
    </submittedName>
</protein>
<organism evidence="1 2">
    <name type="scientific">Andreprevotia lacus DSM 23236</name>
    <dbReference type="NCBI Taxonomy" id="1121001"/>
    <lineage>
        <taxon>Bacteria</taxon>
        <taxon>Pseudomonadati</taxon>
        <taxon>Pseudomonadota</taxon>
        <taxon>Betaproteobacteria</taxon>
        <taxon>Neisseriales</taxon>
        <taxon>Chitinibacteraceae</taxon>
        <taxon>Andreprevotia</taxon>
    </lineage>
</organism>